<dbReference type="InterPro" id="IPR003594">
    <property type="entry name" value="HATPase_dom"/>
</dbReference>
<evidence type="ECO:0000256" key="1">
    <source>
        <dbReference type="ARBA" id="ARBA00022527"/>
    </source>
</evidence>
<keyword evidence="3" id="KW-0547">Nucleotide-binding</keyword>
<accession>A0ABS3UDQ5</accession>
<dbReference type="GO" id="GO:0005524">
    <property type="term" value="F:ATP binding"/>
    <property type="evidence" value="ECO:0007669"/>
    <property type="project" value="UniProtKB-KW"/>
</dbReference>
<dbReference type="InterPro" id="IPR036890">
    <property type="entry name" value="HATPase_C_sf"/>
</dbReference>
<proteinExistence type="predicted"/>
<comment type="caution">
    <text evidence="3">The sequence shown here is derived from an EMBL/GenBank/DDBJ whole genome shotgun (WGS) entry which is preliminary data.</text>
</comment>
<dbReference type="Pfam" id="PF13581">
    <property type="entry name" value="HATPase_c_2"/>
    <property type="match status" value="1"/>
</dbReference>
<dbReference type="PANTHER" id="PTHR35526">
    <property type="entry name" value="ANTI-SIGMA-F FACTOR RSBW-RELATED"/>
    <property type="match status" value="1"/>
</dbReference>
<dbReference type="EMBL" id="JAGFNS010000002">
    <property type="protein sequence ID" value="MBO3736905.1"/>
    <property type="molecule type" value="Genomic_DNA"/>
</dbReference>
<keyword evidence="4" id="KW-1185">Reference proteome</keyword>
<evidence type="ECO:0000313" key="3">
    <source>
        <dbReference type="EMBL" id="MBO3736905.1"/>
    </source>
</evidence>
<reference evidence="3 4" key="1">
    <citation type="submission" date="2021-03" db="EMBL/GenBank/DDBJ databases">
        <title>Actinoplanes flavus sp. nov., a novel actinomycete isolated from Coconut Palm rhizosphere soil.</title>
        <authorList>
            <person name="Luo X."/>
        </authorList>
    </citation>
    <scope>NUCLEOTIDE SEQUENCE [LARGE SCALE GENOMIC DNA]</scope>
    <source>
        <strain evidence="3 4">NEAU-H7</strain>
    </source>
</reference>
<dbReference type="PANTHER" id="PTHR35526:SF3">
    <property type="entry name" value="ANTI-SIGMA-F FACTOR RSBW"/>
    <property type="match status" value="1"/>
</dbReference>
<organism evidence="3 4">
    <name type="scientific">Actinoplanes flavus</name>
    <dbReference type="NCBI Taxonomy" id="2820290"/>
    <lineage>
        <taxon>Bacteria</taxon>
        <taxon>Bacillati</taxon>
        <taxon>Actinomycetota</taxon>
        <taxon>Actinomycetes</taxon>
        <taxon>Micromonosporales</taxon>
        <taxon>Micromonosporaceae</taxon>
        <taxon>Actinoplanes</taxon>
    </lineage>
</organism>
<name>A0ABS3UDQ5_9ACTN</name>
<dbReference type="Proteomes" id="UP000679690">
    <property type="component" value="Unassembled WGS sequence"/>
</dbReference>
<sequence>MIGIGAPRIYRFRKHSGELGSGGQAVPVPSVTAVVDDENWLVELTVRGPWGRSLWLSAYQALHKCLAQHPAGVLLDLHDLDDPGASSAPLWLTAAAQGTRMDPTVRVAASLPAATRLATRLDVPPARDVLPVFATVPLARAFLSDRRPLTSRIRLRLPPDPAAAAGARQVVSEVCTGWGMPRLAPRARIVVSELVVNAAEHAGTPIDLLVSRRGPDLLHLVVVDGDPALPPMPGGDEPPLETLLTERGYGLRIVDAAAEAWGAMPTRTGKMVWALLRDSQEPRRSSPAGT</sequence>
<keyword evidence="1" id="KW-0808">Transferase</keyword>
<keyword evidence="1" id="KW-0723">Serine/threonine-protein kinase</keyword>
<gene>
    <name evidence="3" type="ORF">J5X75_05175</name>
</gene>
<evidence type="ECO:0000259" key="2">
    <source>
        <dbReference type="Pfam" id="PF13581"/>
    </source>
</evidence>
<dbReference type="SUPFAM" id="SSF55874">
    <property type="entry name" value="ATPase domain of HSP90 chaperone/DNA topoisomerase II/histidine kinase"/>
    <property type="match status" value="1"/>
</dbReference>
<protein>
    <submittedName>
        <fullName evidence="3">ATP-binding protein</fullName>
    </submittedName>
</protein>
<dbReference type="Gene3D" id="3.30.565.10">
    <property type="entry name" value="Histidine kinase-like ATPase, C-terminal domain"/>
    <property type="match status" value="1"/>
</dbReference>
<keyword evidence="3" id="KW-0067">ATP-binding</keyword>
<keyword evidence="1" id="KW-0418">Kinase</keyword>
<feature type="domain" description="Histidine kinase/HSP90-like ATPase" evidence="2">
    <location>
        <begin position="157"/>
        <end position="272"/>
    </location>
</feature>
<evidence type="ECO:0000313" key="4">
    <source>
        <dbReference type="Proteomes" id="UP000679690"/>
    </source>
</evidence>
<dbReference type="CDD" id="cd16936">
    <property type="entry name" value="HATPase_RsbW-like"/>
    <property type="match status" value="1"/>
</dbReference>
<dbReference type="InterPro" id="IPR050267">
    <property type="entry name" value="Anti-sigma-factor_SerPK"/>
</dbReference>